<proteinExistence type="inferred from homology"/>
<dbReference type="PANTHER" id="PTHR13194">
    <property type="entry name" value="COMPLEX I INTERMEDIATE-ASSOCIATED PROTEIN 30"/>
    <property type="match status" value="1"/>
</dbReference>
<dbReference type="InterPro" id="IPR008979">
    <property type="entry name" value="Galactose-bd-like_sf"/>
</dbReference>
<evidence type="ECO:0000313" key="7">
    <source>
        <dbReference type="Proteomes" id="UP000759131"/>
    </source>
</evidence>
<evidence type="ECO:0000313" key="6">
    <source>
        <dbReference type="EMBL" id="CAD7632485.1"/>
    </source>
</evidence>
<dbReference type="GO" id="GO:0032981">
    <property type="term" value="P:mitochondrial respiratory chain complex I assembly"/>
    <property type="evidence" value="ECO:0007669"/>
    <property type="project" value="TreeGrafter"/>
</dbReference>
<protein>
    <recommendedName>
        <fullName evidence="5">NADH:ubiquinone oxidoreductase intermediate-associated protein 30 domain-containing protein</fullName>
    </recommendedName>
</protein>
<dbReference type="PANTHER" id="PTHR13194:SF18">
    <property type="entry name" value="COMPLEX I INTERMEDIATE-ASSOCIATED PROTEIN 30, MITOCHONDRIAL"/>
    <property type="match status" value="1"/>
</dbReference>
<comment type="subcellular location">
    <subcellularLocation>
        <location evidence="1">Mitochondrion</location>
    </subcellularLocation>
</comment>
<dbReference type="EMBL" id="CAJPIZ010011062">
    <property type="protein sequence ID" value="CAG2112915.1"/>
    <property type="molecule type" value="Genomic_DNA"/>
</dbReference>
<keyword evidence="7" id="KW-1185">Reference proteome</keyword>
<accession>A0A7R9KZS8</accession>
<dbReference type="Proteomes" id="UP000759131">
    <property type="component" value="Unassembled WGS sequence"/>
</dbReference>
<dbReference type="AlphaFoldDB" id="A0A7R9KZS8"/>
<sequence length="316" mass="37290">METLLSQILSGHRMCCRRGNAGWYQPFRSGAKKYEDIREAKWEAIPEWEKLTGGYHALKDEVKMWAEEVRDRYGLESLYDHYDDGEVVKLWDFNQRHNGVITSYHNRDNRGVETNDMKKWIIACDSDYNEGYTRCDWTVSPSGRALFSGYLDTKLPLDGSIARAGYAFVGCEKKRRSFYRQDYFDWNSFTHLLVRCRGDGRNWFIILNVSDEDSDVSWFDRYQYVLYTHGGPYWQWCKIPFSRFYLQHKGYAQEVQSELPKGNVSQIGFLLADQYSGPFNLEIDYVGAIRDDKWTEETAYEKYYHKENPFKSPGTT</sequence>
<evidence type="ECO:0000259" key="5">
    <source>
        <dbReference type="Pfam" id="PF08547"/>
    </source>
</evidence>
<keyword evidence="3" id="KW-0496">Mitochondrion</keyword>
<reference evidence="6" key="1">
    <citation type="submission" date="2020-11" db="EMBL/GenBank/DDBJ databases">
        <authorList>
            <person name="Tran Van P."/>
        </authorList>
    </citation>
    <scope>NUCLEOTIDE SEQUENCE</scope>
</reference>
<gene>
    <name evidence="6" type="ORF">OSB1V03_LOCUS12888</name>
</gene>
<dbReference type="GO" id="GO:0005739">
    <property type="term" value="C:mitochondrion"/>
    <property type="evidence" value="ECO:0007669"/>
    <property type="project" value="UniProtKB-SubCell"/>
</dbReference>
<dbReference type="GO" id="GO:0006120">
    <property type="term" value="P:mitochondrial electron transport, NADH to ubiquinone"/>
    <property type="evidence" value="ECO:0007669"/>
    <property type="project" value="TreeGrafter"/>
</dbReference>
<evidence type="ECO:0000256" key="1">
    <source>
        <dbReference type="ARBA" id="ARBA00004173"/>
    </source>
</evidence>
<feature type="domain" description="NADH:ubiquinone oxidoreductase intermediate-associated protein 30" evidence="5">
    <location>
        <begin position="114"/>
        <end position="283"/>
    </location>
</feature>
<dbReference type="InterPro" id="IPR039131">
    <property type="entry name" value="NDUFAF1"/>
</dbReference>
<organism evidence="6">
    <name type="scientific">Medioppia subpectinata</name>
    <dbReference type="NCBI Taxonomy" id="1979941"/>
    <lineage>
        <taxon>Eukaryota</taxon>
        <taxon>Metazoa</taxon>
        <taxon>Ecdysozoa</taxon>
        <taxon>Arthropoda</taxon>
        <taxon>Chelicerata</taxon>
        <taxon>Arachnida</taxon>
        <taxon>Acari</taxon>
        <taxon>Acariformes</taxon>
        <taxon>Sarcoptiformes</taxon>
        <taxon>Oribatida</taxon>
        <taxon>Brachypylina</taxon>
        <taxon>Oppioidea</taxon>
        <taxon>Oppiidae</taxon>
        <taxon>Medioppia</taxon>
    </lineage>
</organism>
<comment type="similarity">
    <text evidence="2">Belongs to the CIA30 family.</text>
</comment>
<name>A0A7R9KZS8_9ACAR</name>
<dbReference type="EMBL" id="OC865637">
    <property type="protein sequence ID" value="CAD7632485.1"/>
    <property type="molecule type" value="Genomic_DNA"/>
</dbReference>
<dbReference type="Pfam" id="PF08547">
    <property type="entry name" value="CIA30"/>
    <property type="match status" value="1"/>
</dbReference>
<dbReference type="GO" id="GO:0051082">
    <property type="term" value="F:unfolded protein binding"/>
    <property type="evidence" value="ECO:0007669"/>
    <property type="project" value="TreeGrafter"/>
</dbReference>
<dbReference type="OrthoDB" id="42561at2759"/>
<evidence type="ECO:0000256" key="2">
    <source>
        <dbReference type="ARBA" id="ARBA00007884"/>
    </source>
</evidence>
<dbReference type="InterPro" id="IPR013857">
    <property type="entry name" value="NADH-UbQ_OxRdtase-assoc_prot30"/>
</dbReference>
<keyword evidence="4" id="KW-0143">Chaperone</keyword>
<evidence type="ECO:0000256" key="3">
    <source>
        <dbReference type="ARBA" id="ARBA00023128"/>
    </source>
</evidence>
<evidence type="ECO:0000256" key="4">
    <source>
        <dbReference type="ARBA" id="ARBA00023186"/>
    </source>
</evidence>
<dbReference type="SUPFAM" id="SSF49785">
    <property type="entry name" value="Galactose-binding domain-like"/>
    <property type="match status" value="1"/>
</dbReference>